<evidence type="ECO:0008006" key="4">
    <source>
        <dbReference type="Google" id="ProtNLM"/>
    </source>
</evidence>
<organism evidence="2 3">
    <name type="scientific">Brachionus calyciflorus</name>
    <dbReference type="NCBI Taxonomy" id="104777"/>
    <lineage>
        <taxon>Eukaryota</taxon>
        <taxon>Metazoa</taxon>
        <taxon>Spiralia</taxon>
        <taxon>Gnathifera</taxon>
        <taxon>Rotifera</taxon>
        <taxon>Eurotatoria</taxon>
        <taxon>Monogononta</taxon>
        <taxon>Pseudotrocha</taxon>
        <taxon>Ploima</taxon>
        <taxon>Brachionidae</taxon>
        <taxon>Brachionus</taxon>
    </lineage>
</organism>
<dbReference type="OrthoDB" id="418595at2759"/>
<dbReference type="AlphaFoldDB" id="A0A813PQV6"/>
<gene>
    <name evidence="2" type="ORF">OXX778_LOCUS4076</name>
</gene>
<evidence type="ECO:0000256" key="1">
    <source>
        <dbReference type="SAM" id="MobiDB-lite"/>
    </source>
</evidence>
<feature type="region of interest" description="Disordered" evidence="1">
    <location>
        <begin position="1"/>
        <end position="24"/>
    </location>
</feature>
<dbReference type="InterPro" id="IPR011992">
    <property type="entry name" value="EF-hand-dom_pair"/>
</dbReference>
<name>A0A813PQV6_9BILA</name>
<reference evidence="2" key="1">
    <citation type="submission" date="2021-02" db="EMBL/GenBank/DDBJ databases">
        <authorList>
            <person name="Nowell W R."/>
        </authorList>
    </citation>
    <scope>NUCLEOTIDE SEQUENCE</scope>
    <source>
        <strain evidence="2">Ploen Becks lab</strain>
    </source>
</reference>
<dbReference type="EMBL" id="CAJNOC010000387">
    <property type="protein sequence ID" value="CAF0754073.1"/>
    <property type="molecule type" value="Genomic_DNA"/>
</dbReference>
<evidence type="ECO:0000313" key="2">
    <source>
        <dbReference type="EMBL" id="CAF0754073.1"/>
    </source>
</evidence>
<proteinExistence type="predicted"/>
<dbReference type="Proteomes" id="UP000663879">
    <property type="component" value="Unassembled WGS sequence"/>
</dbReference>
<protein>
    <recommendedName>
        <fullName evidence="4">EF-hand domain-containing protein</fullName>
    </recommendedName>
</protein>
<dbReference type="SUPFAM" id="SSF47473">
    <property type="entry name" value="EF-hand"/>
    <property type="match status" value="1"/>
</dbReference>
<comment type="caution">
    <text evidence="2">The sequence shown here is derived from an EMBL/GenBank/DDBJ whole genome shotgun (WGS) entry which is preliminary data.</text>
</comment>
<accession>A0A813PQV6</accession>
<feature type="compositionally biased region" description="Polar residues" evidence="1">
    <location>
        <begin position="1"/>
        <end position="20"/>
    </location>
</feature>
<sequence>MDNPTIQEPNLTAPTSTGALTQVVKDKKKKKKKLTPKERALERLEKSCTILTNDSDQFNNLIFSVSYWLKSKEKIVYKLFHNQCLQSLDHEIFLETIKKKAEAEEESKKLKDTDEFQIEPTTENQVEPQEISTLSQVDFKISYDDFKLVTCDLDIPCTNVQLHLICKLLDPNNTGKIDYRLFTCEFLDSLIRRHHMDGIRFIKGTEQTKHLRHLTFKKELSKHFASSAPSYIKLDLKHVTFANEKDFRGHIKEEIVNTKTKIISLIEMLKERLDIASYKISLYQDVSKTKSSYLDESSTLENYGYSGVSYNEAVQSSDKVILFFDYWILRNDDPILNCDFYFNSYKLKK</sequence>
<evidence type="ECO:0000313" key="3">
    <source>
        <dbReference type="Proteomes" id="UP000663879"/>
    </source>
</evidence>
<keyword evidence="3" id="KW-1185">Reference proteome</keyword>